<evidence type="ECO:0000313" key="3">
    <source>
        <dbReference type="Proteomes" id="UP001327560"/>
    </source>
</evidence>
<feature type="signal peptide" evidence="1">
    <location>
        <begin position="1"/>
        <end position="28"/>
    </location>
</feature>
<dbReference type="Proteomes" id="UP001327560">
    <property type="component" value="Chromosome 5"/>
</dbReference>
<proteinExistence type="predicted"/>
<protein>
    <recommendedName>
        <fullName evidence="4">Transmembrane protein</fullName>
    </recommendedName>
</protein>
<organism evidence="2 3">
    <name type="scientific">Canna indica</name>
    <name type="common">Indian-shot</name>
    <dbReference type="NCBI Taxonomy" id="4628"/>
    <lineage>
        <taxon>Eukaryota</taxon>
        <taxon>Viridiplantae</taxon>
        <taxon>Streptophyta</taxon>
        <taxon>Embryophyta</taxon>
        <taxon>Tracheophyta</taxon>
        <taxon>Spermatophyta</taxon>
        <taxon>Magnoliopsida</taxon>
        <taxon>Liliopsida</taxon>
        <taxon>Zingiberales</taxon>
        <taxon>Cannaceae</taxon>
        <taxon>Canna</taxon>
    </lineage>
</organism>
<sequence length="71" mass="7840">MRKTPFHLLLTLLFLILPAGWFLPLVVGARQLSVSRGALDPHKPVVHVPSGQPYTRKCKDPYCRGGPPTPP</sequence>
<reference evidence="2 3" key="1">
    <citation type="submission" date="2023-10" db="EMBL/GenBank/DDBJ databases">
        <title>Chromosome-scale genome assembly provides insights into flower coloration mechanisms of Canna indica.</title>
        <authorList>
            <person name="Li C."/>
        </authorList>
    </citation>
    <scope>NUCLEOTIDE SEQUENCE [LARGE SCALE GENOMIC DNA]</scope>
    <source>
        <tissue evidence="2">Flower</tissue>
    </source>
</reference>
<accession>A0AAQ3KE85</accession>
<keyword evidence="3" id="KW-1185">Reference proteome</keyword>
<evidence type="ECO:0008006" key="4">
    <source>
        <dbReference type="Google" id="ProtNLM"/>
    </source>
</evidence>
<dbReference type="EMBL" id="CP136894">
    <property type="protein sequence ID" value="WOL06772.1"/>
    <property type="molecule type" value="Genomic_DNA"/>
</dbReference>
<dbReference type="AlphaFoldDB" id="A0AAQ3KE85"/>
<evidence type="ECO:0000313" key="2">
    <source>
        <dbReference type="EMBL" id="WOL06772.1"/>
    </source>
</evidence>
<name>A0AAQ3KE85_9LILI</name>
<gene>
    <name evidence="2" type="ORF">Cni_G15506</name>
</gene>
<keyword evidence="1" id="KW-0732">Signal</keyword>
<feature type="chain" id="PRO_5043019095" description="Transmembrane protein" evidence="1">
    <location>
        <begin position="29"/>
        <end position="71"/>
    </location>
</feature>
<evidence type="ECO:0000256" key="1">
    <source>
        <dbReference type="SAM" id="SignalP"/>
    </source>
</evidence>